<accession>A0A840TGY3</accession>
<evidence type="ECO:0000313" key="3">
    <source>
        <dbReference type="Proteomes" id="UP000557307"/>
    </source>
</evidence>
<dbReference type="InterPro" id="IPR011335">
    <property type="entry name" value="Restrct_endonuc-II-like"/>
</dbReference>
<comment type="caution">
    <text evidence="2">The sequence shown here is derived from an EMBL/GenBank/DDBJ whole genome shotgun (WGS) entry which is preliminary data.</text>
</comment>
<gene>
    <name evidence="2" type="ORF">HNQ92_000612</name>
</gene>
<evidence type="ECO:0000313" key="2">
    <source>
        <dbReference type="EMBL" id="MBB5282491.1"/>
    </source>
</evidence>
<dbReference type="SUPFAM" id="SSF52980">
    <property type="entry name" value="Restriction endonuclease-like"/>
    <property type="match status" value="1"/>
</dbReference>
<dbReference type="PANTHER" id="PTHR30015">
    <property type="entry name" value="MRR RESTRICTION SYSTEM PROTEIN"/>
    <property type="match status" value="1"/>
</dbReference>
<dbReference type="Proteomes" id="UP000557307">
    <property type="component" value="Unassembled WGS sequence"/>
</dbReference>
<organism evidence="2 3">
    <name type="scientific">Rhabdobacter roseus</name>
    <dbReference type="NCBI Taxonomy" id="1655419"/>
    <lineage>
        <taxon>Bacteria</taxon>
        <taxon>Pseudomonadati</taxon>
        <taxon>Bacteroidota</taxon>
        <taxon>Cytophagia</taxon>
        <taxon>Cytophagales</taxon>
        <taxon>Cytophagaceae</taxon>
        <taxon>Rhabdobacter</taxon>
    </lineage>
</organism>
<dbReference type="Pfam" id="PF04471">
    <property type="entry name" value="Mrr_cat"/>
    <property type="match status" value="1"/>
</dbReference>
<dbReference type="InterPro" id="IPR007560">
    <property type="entry name" value="Restrct_endonuc_IV_Mrr"/>
</dbReference>
<feature type="domain" description="Restriction endonuclease type IV Mrr" evidence="1">
    <location>
        <begin position="204"/>
        <end position="319"/>
    </location>
</feature>
<dbReference type="InterPro" id="IPR052906">
    <property type="entry name" value="Type_IV_Methyl-Rstrct_Enzyme"/>
</dbReference>
<dbReference type="GO" id="GO:0015666">
    <property type="term" value="F:restriction endodeoxyribonuclease activity"/>
    <property type="evidence" value="ECO:0007669"/>
    <property type="project" value="TreeGrafter"/>
</dbReference>
<dbReference type="Gene3D" id="3.40.1350.10">
    <property type="match status" value="1"/>
</dbReference>
<dbReference type="InterPro" id="IPR011856">
    <property type="entry name" value="tRNA_endonuc-like_dom_sf"/>
</dbReference>
<proteinExistence type="predicted"/>
<protein>
    <recommendedName>
        <fullName evidence="1">Restriction endonuclease type IV Mrr domain-containing protein</fullName>
    </recommendedName>
</protein>
<sequence length="330" mass="38609">MNVFSSYKSFVSNPYSYDWIYFLEYYADKILDSDEFNNFIEKFPFPVFQTEDFPCLFKESLVQELYFWPYKKLHIDKTSLCESIVTSSKDILVNLMAAYNSFEKSEIIIDDNSNLMDEDIIKQHYEIRKTIKAAELELLNAASLFKTLENLILGWRGYSSFSIIRPSKVEKKQIIENPQPSIIQSIDLIDLSTYKLIISNPDLLKTMDWRLFEELLADILKTFNYQIELTQATKDGGIDIIALKQDSEFGIHKYLLQAKRYSHNVGIEPVQRLLFHHQDQKPSKVCLATTANFTKGAWELAKKYLWQLELKDMQGILGWVNRAAELKIKR</sequence>
<dbReference type="RefSeq" id="WP_184170716.1">
    <property type="nucleotide sequence ID" value="NZ_JACHGF010000001.1"/>
</dbReference>
<dbReference type="GO" id="GO:0003677">
    <property type="term" value="F:DNA binding"/>
    <property type="evidence" value="ECO:0007669"/>
    <property type="project" value="InterPro"/>
</dbReference>
<reference evidence="2 3" key="1">
    <citation type="submission" date="2020-08" db="EMBL/GenBank/DDBJ databases">
        <title>Genomic Encyclopedia of Type Strains, Phase IV (KMG-IV): sequencing the most valuable type-strain genomes for metagenomic binning, comparative biology and taxonomic classification.</title>
        <authorList>
            <person name="Goeker M."/>
        </authorList>
    </citation>
    <scope>NUCLEOTIDE SEQUENCE [LARGE SCALE GENOMIC DNA]</scope>
    <source>
        <strain evidence="2 3">DSM 105074</strain>
    </source>
</reference>
<name>A0A840TGY3_9BACT</name>
<keyword evidence="3" id="KW-1185">Reference proteome</keyword>
<evidence type="ECO:0000259" key="1">
    <source>
        <dbReference type="Pfam" id="PF04471"/>
    </source>
</evidence>
<dbReference type="GO" id="GO:0009307">
    <property type="term" value="P:DNA restriction-modification system"/>
    <property type="evidence" value="ECO:0007669"/>
    <property type="project" value="InterPro"/>
</dbReference>
<dbReference type="EMBL" id="JACHGF010000001">
    <property type="protein sequence ID" value="MBB5282491.1"/>
    <property type="molecule type" value="Genomic_DNA"/>
</dbReference>
<dbReference type="PANTHER" id="PTHR30015:SF7">
    <property type="entry name" value="TYPE IV METHYL-DIRECTED RESTRICTION ENZYME ECOKMRR"/>
    <property type="match status" value="1"/>
</dbReference>
<dbReference type="AlphaFoldDB" id="A0A840TGY3"/>